<accession>A0ACD3A362</accession>
<reference evidence="1 2" key="1">
    <citation type="journal article" date="2019" name="Nat. Ecol. Evol.">
        <title>Megaphylogeny resolves global patterns of mushroom evolution.</title>
        <authorList>
            <person name="Varga T."/>
            <person name="Krizsan K."/>
            <person name="Foldi C."/>
            <person name="Dima B."/>
            <person name="Sanchez-Garcia M."/>
            <person name="Sanchez-Ramirez S."/>
            <person name="Szollosi G.J."/>
            <person name="Szarkandi J.G."/>
            <person name="Papp V."/>
            <person name="Albert L."/>
            <person name="Andreopoulos W."/>
            <person name="Angelini C."/>
            <person name="Antonin V."/>
            <person name="Barry K.W."/>
            <person name="Bougher N.L."/>
            <person name="Buchanan P."/>
            <person name="Buyck B."/>
            <person name="Bense V."/>
            <person name="Catcheside P."/>
            <person name="Chovatia M."/>
            <person name="Cooper J."/>
            <person name="Damon W."/>
            <person name="Desjardin D."/>
            <person name="Finy P."/>
            <person name="Geml J."/>
            <person name="Haridas S."/>
            <person name="Hughes K."/>
            <person name="Justo A."/>
            <person name="Karasinski D."/>
            <person name="Kautmanova I."/>
            <person name="Kiss B."/>
            <person name="Kocsube S."/>
            <person name="Kotiranta H."/>
            <person name="LaButti K.M."/>
            <person name="Lechner B.E."/>
            <person name="Liimatainen K."/>
            <person name="Lipzen A."/>
            <person name="Lukacs Z."/>
            <person name="Mihaltcheva S."/>
            <person name="Morgado L.N."/>
            <person name="Niskanen T."/>
            <person name="Noordeloos M.E."/>
            <person name="Ohm R.A."/>
            <person name="Ortiz-Santana B."/>
            <person name="Ovrebo C."/>
            <person name="Racz N."/>
            <person name="Riley R."/>
            <person name="Savchenko A."/>
            <person name="Shiryaev A."/>
            <person name="Soop K."/>
            <person name="Spirin V."/>
            <person name="Szebenyi C."/>
            <person name="Tomsovsky M."/>
            <person name="Tulloss R.E."/>
            <person name="Uehling J."/>
            <person name="Grigoriev I.V."/>
            <person name="Vagvolgyi C."/>
            <person name="Papp T."/>
            <person name="Martin F.M."/>
            <person name="Miettinen O."/>
            <person name="Hibbett D.S."/>
            <person name="Nagy L.G."/>
        </authorList>
    </citation>
    <scope>NUCLEOTIDE SEQUENCE [LARGE SCALE GENOMIC DNA]</scope>
    <source>
        <strain evidence="1 2">NL-1719</strain>
    </source>
</reference>
<keyword evidence="2" id="KW-1185">Reference proteome</keyword>
<name>A0ACD3A362_9AGAR</name>
<organism evidence="1 2">
    <name type="scientific">Pluteus cervinus</name>
    <dbReference type="NCBI Taxonomy" id="181527"/>
    <lineage>
        <taxon>Eukaryota</taxon>
        <taxon>Fungi</taxon>
        <taxon>Dikarya</taxon>
        <taxon>Basidiomycota</taxon>
        <taxon>Agaricomycotina</taxon>
        <taxon>Agaricomycetes</taxon>
        <taxon>Agaricomycetidae</taxon>
        <taxon>Agaricales</taxon>
        <taxon>Pluteineae</taxon>
        <taxon>Pluteaceae</taxon>
        <taxon>Pluteus</taxon>
    </lineage>
</organism>
<proteinExistence type="predicted"/>
<sequence>MDTRCRGQAQSNEDKYSYFTLFRRIHFLNLEMNTGIHDSDKGLTTASNLPIRTRILLRRSKALPERENRKYKQLTEGHNEELQIIADREHLEDDIRKFLDDTLGNDGQRKHGKGVVLVLGAFDHGLRRKSACVMGVNGKHDDRAVSKESWKPLLSAMHHYLDNRHPLPPQDELSLSDAVMADVPFDGATSPSPFDAVATKASFAVFPPSLNCLGTLEFSTSAACPDVSPASATPPAIASGDGSFTPGPLTPEVIKAALLAAFPAAVVIEGDELQPVEQNSSYGEGFGAISPTVGGDRVNGVPPSNAVPPAECRGNHDFQESTKGSRFPDPHAASANTTEVRRSSSRFGGNYTHAFISMKRTT</sequence>
<dbReference type="EMBL" id="ML208833">
    <property type="protein sequence ID" value="TFK60091.1"/>
    <property type="molecule type" value="Genomic_DNA"/>
</dbReference>
<protein>
    <submittedName>
        <fullName evidence="1">Uncharacterized protein</fullName>
    </submittedName>
</protein>
<evidence type="ECO:0000313" key="2">
    <source>
        <dbReference type="Proteomes" id="UP000308600"/>
    </source>
</evidence>
<gene>
    <name evidence="1" type="ORF">BDN72DRAFT_905276</name>
</gene>
<dbReference type="Proteomes" id="UP000308600">
    <property type="component" value="Unassembled WGS sequence"/>
</dbReference>
<evidence type="ECO:0000313" key="1">
    <source>
        <dbReference type="EMBL" id="TFK60091.1"/>
    </source>
</evidence>